<comment type="caution">
    <text evidence="1">The sequence shown here is derived from an EMBL/GenBank/DDBJ whole genome shotgun (WGS) entry which is preliminary data.</text>
</comment>
<evidence type="ECO:0000313" key="1">
    <source>
        <dbReference type="EMBL" id="PSR74516.1"/>
    </source>
</evidence>
<sequence>MSCSIWDHTSTTKALFMVRIPSGRGMADWPGGGGSGQSALVGAWDWVFDKSDLQVMPALSLPLGLPFGWPPGLLLEAATVFEAWPAHLAGLPLLGILVL</sequence>
<gene>
    <name evidence="1" type="ORF">PHLCEN_2v9777</name>
</gene>
<accession>A0A2R6NPU3</accession>
<evidence type="ECO:0000313" key="2">
    <source>
        <dbReference type="Proteomes" id="UP000186601"/>
    </source>
</evidence>
<dbReference type="AlphaFoldDB" id="A0A2R6NPU3"/>
<keyword evidence="2" id="KW-1185">Reference proteome</keyword>
<organism evidence="1 2">
    <name type="scientific">Hermanssonia centrifuga</name>
    <dbReference type="NCBI Taxonomy" id="98765"/>
    <lineage>
        <taxon>Eukaryota</taxon>
        <taxon>Fungi</taxon>
        <taxon>Dikarya</taxon>
        <taxon>Basidiomycota</taxon>
        <taxon>Agaricomycotina</taxon>
        <taxon>Agaricomycetes</taxon>
        <taxon>Polyporales</taxon>
        <taxon>Meruliaceae</taxon>
        <taxon>Hermanssonia</taxon>
    </lineage>
</organism>
<dbReference type="EMBL" id="MLYV02000978">
    <property type="protein sequence ID" value="PSR74516.1"/>
    <property type="molecule type" value="Genomic_DNA"/>
</dbReference>
<protein>
    <submittedName>
        <fullName evidence="1">Uncharacterized protein</fullName>
    </submittedName>
</protein>
<reference evidence="1 2" key="1">
    <citation type="submission" date="2018-02" db="EMBL/GenBank/DDBJ databases">
        <title>Genome sequence of the basidiomycete white-rot fungus Phlebia centrifuga.</title>
        <authorList>
            <person name="Granchi Z."/>
            <person name="Peng M."/>
            <person name="de Vries R.P."/>
            <person name="Hilden K."/>
            <person name="Makela M.R."/>
            <person name="Grigoriev I."/>
            <person name="Riley R."/>
        </authorList>
    </citation>
    <scope>NUCLEOTIDE SEQUENCE [LARGE SCALE GENOMIC DNA]</scope>
    <source>
        <strain evidence="1 2">FBCC195</strain>
    </source>
</reference>
<name>A0A2R6NPU3_9APHY</name>
<dbReference type="Proteomes" id="UP000186601">
    <property type="component" value="Unassembled WGS sequence"/>
</dbReference>
<proteinExistence type="predicted"/>